<evidence type="ECO:0000313" key="6">
    <source>
        <dbReference type="EMBL" id="KAG7384313.1"/>
    </source>
</evidence>
<gene>
    <name evidence="6" type="ORF">PHYPSEUDO_002778</name>
</gene>
<organism evidence="6 7">
    <name type="scientific">Phytophthora pseudosyringae</name>
    <dbReference type="NCBI Taxonomy" id="221518"/>
    <lineage>
        <taxon>Eukaryota</taxon>
        <taxon>Sar</taxon>
        <taxon>Stramenopiles</taxon>
        <taxon>Oomycota</taxon>
        <taxon>Peronosporomycetes</taxon>
        <taxon>Peronosporales</taxon>
        <taxon>Peronosporaceae</taxon>
        <taxon>Phytophthora</taxon>
    </lineage>
</organism>
<dbReference type="OrthoDB" id="114717at2759"/>
<dbReference type="InterPro" id="IPR031825">
    <property type="entry name" value="RXLR"/>
</dbReference>
<comment type="similarity">
    <text evidence="2 5">Belongs to the RxLR effector family.</text>
</comment>
<comment type="domain">
    <text evidence="5">The RxLR-dEER motif acts to carry the protein into the host cell cytoplasm through binding to cell surface phosphatidylinositol-3-phosphate.</text>
</comment>
<dbReference type="Pfam" id="PF16810">
    <property type="entry name" value="RXLR"/>
    <property type="match status" value="1"/>
</dbReference>
<evidence type="ECO:0000256" key="3">
    <source>
        <dbReference type="ARBA" id="ARBA00022525"/>
    </source>
</evidence>
<evidence type="ECO:0000256" key="2">
    <source>
        <dbReference type="ARBA" id="ARBA00010400"/>
    </source>
</evidence>
<dbReference type="Proteomes" id="UP000694044">
    <property type="component" value="Unassembled WGS sequence"/>
</dbReference>
<dbReference type="AlphaFoldDB" id="A0A8T1VWI3"/>
<accession>A0A8T1VWI3</accession>
<comment type="subcellular location">
    <subcellularLocation>
        <location evidence="1 5">Secreted</location>
    </subcellularLocation>
</comment>
<sequence length="186" mass="20685">MELRLDEKQVVREHDLEDTRRQTPFGIVPLLVLAAAFLASSDAARDSKITAFGLPALVRLISTDRTRILPERFLRTENRADTNDGERGISLKSIPGLKKLTGLFKTKITPGTLVNWANKQESLDYVFLKLKLDKAGTQLFDYPDINMWAAYASAVVKTNPEAAMLTSLQARYTDDVLSTMLEAGKG</sequence>
<keyword evidence="7" id="KW-1185">Reference proteome</keyword>
<comment type="caution">
    <text evidence="6">The sequence shown here is derived from an EMBL/GenBank/DDBJ whole genome shotgun (WGS) entry which is preliminary data.</text>
</comment>
<dbReference type="EMBL" id="JAGDFM010000151">
    <property type="protein sequence ID" value="KAG7384313.1"/>
    <property type="molecule type" value="Genomic_DNA"/>
</dbReference>
<evidence type="ECO:0000313" key="7">
    <source>
        <dbReference type="Proteomes" id="UP000694044"/>
    </source>
</evidence>
<name>A0A8T1VWI3_9STRA</name>
<proteinExistence type="inferred from homology"/>
<keyword evidence="3 5" id="KW-0964">Secreted</keyword>
<reference evidence="6" key="1">
    <citation type="submission" date="2021-02" db="EMBL/GenBank/DDBJ databases">
        <authorList>
            <person name="Palmer J.M."/>
        </authorList>
    </citation>
    <scope>NUCLEOTIDE SEQUENCE</scope>
    <source>
        <strain evidence="6">SCRP734</strain>
    </source>
</reference>
<keyword evidence="4" id="KW-0732">Signal</keyword>
<evidence type="ECO:0000256" key="1">
    <source>
        <dbReference type="ARBA" id="ARBA00004613"/>
    </source>
</evidence>
<evidence type="ECO:0000256" key="5">
    <source>
        <dbReference type="RuleBase" id="RU367124"/>
    </source>
</evidence>
<protein>
    <recommendedName>
        <fullName evidence="5">RxLR effector protein</fullName>
    </recommendedName>
</protein>
<comment type="function">
    <text evidence="5">Effector that suppresses plant defense responses during pathogen infection.</text>
</comment>
<evidence type="ECO:0000256" key="4">
    <source>
        <dbReference type="ARBA" id="ARBA00022729"/>
    </source>
</evidence>